<dbReference type="PATRIC" id="fig|742817.3.peg.1909"/>
<dbReference type="Proteomes" id="UP000004892">
    <property type="component" value="Unassembled WGS sequence"/>
</dbReference>
<gene>
    <name evidence="2" type="ORF">HMPREF9449_01795</name>
</gene>
<dbReference type="GeneID" id="98069358"/>
<dbReference type="PROSITE" id="PS51257">
    <property type="entry name" value="PROKAR_LIPOPROTEIN"/>
    <property type="match status" value="1"/>
</dbReference>
<feature type="transmembrane region" description="Helical" evidence="1">
    <location>
        <begin position="133"/>
        <end position="151"/>
    </location>
</feature>
<evidence type="ECO:0000313" key="2">
    <source>
        <dbReference type="EMBL" id="EHP47188.1"/>
    </source>
</evidence>
<name>H1DHQ9_9BACT</name>
<dbReference type="RefSeq" id="WP_009136943.1">
    <property type="nucleotide sequence ID" value="NZ_JH594596.1"/>
</dbReference>
<keyword evidence="1" id="KW-0812">Transmembrane</keyword>
<accession>H1DHQ9</accession>
<keyword evidence="3" id="KW-1185">Reference proteome</keyword>
<protein>
    <recommendedName>
        <fullName evidence="4">Lipoprotein</fullName>
    </recommendedName>
</protein>
<evidence type="ECO:0008006" key="4">
    <source>
        <dbReference type="Google" id="ProtNLM"/>
    </source>
</evidence>
<dbReference type="AlphaFoldDB" id="H1DHQ9"/>
<dbReference type="STRING" id="742817.HMPREF9449_01795"/>
<comment type="caution">
    <text evidence="2">The sequence shown here is derived from an EMBL/GenBank/DDBJ whole genome shotgun (WGS) entry which is preliminary data.</text>
</comment>
<dbReference type="HOGENOM" id="CLU_1676080_0_0_10"/>
<proteinExistence type="predicted"/>
<keyword evidence="1" id="KW-1133">Transmembrane helix</keyword>
<evidence type="ECO:0000256" key="1">
    <source>
        <dbReference type="SAM" id="Phobius"/>
    </source>
</evidence>
<dbReference type="EMBL" id="ADMC01000023">
    <property type="protein sequence ID" value="EHP47188.1"/>
    <property type="molecule type" value="Genomic_DNA"/>
</dbReference>
<sequence length="157" mass="18548">MRFVIIIGIILVLLSCKASKVFTDNSQTVMTVDSSCIKNRQLSIDTSLINILHQKELKELIIHYYMLLPDSLQITGKPRETYLFKEEIYREKVENKNTEIQNKKLAQTERDSSFVQIYKDDQKAIVNEEKKRFSNNWFILLIFIVLCLIVIRGRNRY</sequence>
<organism evidence="2 3">
    <name type="scientific">Odoribacter laneus YIT 12061</name>
    <dbReference type="NCBI Taxonomy" id="742817"/>
    <lineage>
        <taxon>Bacteria</taxon>
        <taxon>Pseudomonadati</taxon>
        <taxon>Bacteroidota</taxon>
        <taxon>Bacteroidia</taxon>
        <taxon>Bacteroidales</taxon>
        <taxon>Odoribacteraceae</taxon>
        <taxon>Odoribacter</taxon>
    </lineage>
</organism>
<reference evidence="2 3" key="1">
    <citation type="submission" date="2012-01" db="EMBL/GenBank/DDBJ databases">
        <title>The Genome Sequence of Odoribacter laneus YIT 12061.</title>
        <authorList>
            <consortium name="The Broad Institute Genome Sequencing Platform"/>
            <person name="Earl A."/>
            <person name="Ward D."/>
            <person name="Feldgarden M."/>
            <person name="Gevers D."/>
            <person name="Morotomi M."/>
            <person name="Young S.K."/>
            <person name="Zeng Q."/>
            <person name="Gargeya S."/>
            <person name="Fitzgerald M."/>
            <person name="Haas B."/>
            <person name="Abouelleil A."/>
            <person name="Alvarado L."/>
            <person name="Arachchi H.M."/>
            <person name="Berlin A."/>
            <person name="Chapman S.B."/>
            <person name="Gearin G."/>
            <person name="Goldberg J."/>
            <person name="Griggs A."/>
            <person name="Gujja S."/>
            <person name="Hansen M."/>
            <person name="Heiman D."/>
            <person name="Howarth C."/>
            <person name="Larimer J."/>
            <person name="Lui A."/>
            <person name="MacDonald P.J.P."/>
            <person name="McCowen C."/>
            <person name="Montmayeur A."/>
            <person name="Murphy C."/>
            <person name="Neiman D."/>
            <person name="Pearson M."/>
            <person name="Priest M."/>
            <person name="Roberts A."/>
            <person name="Saif S."/>
            <person name="Shea T."/>
            <person name="Sisk P."/>
            <person name="Stolte C."/>
            <person name="Sykes S."/>
            <person name="Wortman J."/>
            <person name="Nusbaum C."/>
            <person name="Birren B."/>
        </authorList>
    </citation>
    <scope>NUCLEOTIDE SEQUENCE [LARGE SCALE GENOMIC DNA]</scope>
    <source>
        <strain evidence="2 3">YIT 12061</strain>
    </source>
</reference>
<keyword evidence="1" id="KW-0472">Membrane</keyword>
<evidence type="ECO:0000313" key="3">
    <source>
        <dbReference type="Proteomes" id="UP000004892"/>
    </source>
</evidence>